<dbReference type="SUPFAM" id="SSF52540">
    <property type="entry name" value="P-loop containing nucleoside triphosphate hydrolases"/>
    <property type="match status" value="1"/>
</dbReference>
<evidence type="ECO:0000313" key="6">
    <source>
        <dbReference type="Proteomes" id="UP000034704"/>
    </source>
</evidence>
<dbReference type="PROSITE" id="PS51194">
    <property type="entry name" value="HELICASE_CTER"/>
    <property type="match status" value="1"/>
</dbReference>
<gene>
    <name evidence="5" type="ORF">UV12_C0007G0001</name>
</gene>
<name>A0A0G1BMF5_9BACT</name>
<dbReference type="Gene3D" id="3.40.50.300">
    <property type="entry name" value="P-loop containing nucleotide triphosphate hydrolases"/>
    <property type="match status" value="2"/>
</dbReference>
<dbReference type="STRING" id="1618756.UV12_C0007G0001"/>
<dbReference type="GO" id="GO:0016787">
    <property type="term" value="F:hydrolase activity"/>
    <property type="evidence" value="ECO:0007669"/>
    <property type="project" value="UniProtKB-KW"/>
</dbReference>
<dbReference type="EMBL" id="LCDG01000007">
    <property type="protein sequence ID" value="KKS47461.1"/>
    <property type="molecule type" value="Genomic_DNA"/>
</dbReference>
<sequence>HSLIQKSVKFKNLGLAIVDEQHRFGTLQRSKLAKKDAIIPHFLSMTATPIPRTLALTIYGNLDLTLLDEMPIGRLPIKTELVTKSNRKKMEEHIRTEINNGRQAYIICPRINEPDPEKELALIAKSVTAEAKRIAEDVFPEFEIGVLHGKMKPTEKEWVMDEFKKGTIHILVATSVVEVGVNVPNATIIVIEGAERFGLAQLHQLRGRVIRSNHQAYCYILTDSTSEVSQKRLKALATAKNGFDLAELDLTLRGSGELSGGKQWGISDLGMEAIKNIKMVEAARNEAIRLITKEPDLKKYTLLLHAVETKHKNTHWE</sequence>
<evidence type="ECO:0000256" key="1">
    <source>
        <dbReference type="ARBA" id="ARBA00022801"/>
    </source>
</evidence>
<accession>A0A0G1BMF5</accession>
<dbReference type="Proteomes" id="UP000034704">
    <property type="component" value="Unassembled WGS sequence"/>
</dbReference>
<keyword evidence="2 5" id="KW-0067">ATP-binding</keyword>
<dbReference type="InterPro" id="IPR047112">
    <property type="entry name" value="RecG/Mfd"/>
</dbReference>
<keyword evidence="1" id="KW-0378">Hydrolase</keyword>
<reference evidence="5 6" key="1">
    <citation type="journal article" date="2015" name="Nature">
        <title>rRNA introns, odd ribosomes, and small enigmatic genomes across a large radiation of phyla.</title>
        <authorList>
            <person name="Brown C.T."/>
            <person name="Hug L.A."/>
            <person name="Thomas B.C."/>
            <person name="Sharon I."/>
            <person name="Castelle C.J."/>
            <person name="Singh A."/>
            <person name="Wilkins M.J."/>
            <person name="Williams K.H."/>
            <person name="Banfield J.F."/>
        </authorList>
    </citation>
    <scope>NUCLEOTIDE SEQUENCE [LARGE SCALE GENOMIC DNA]</scope>
</reference>
<keyword evidence="2 5" id="KW-0547">Nucleotide-binding</keyword>
<feature type="non-terminal residue" evidence="5">
    <location>
        <position position="1"/>
    </location>
</feature>
<dbReference type="GO" id="GO:0003678">
    <property type="term" value="F:DNA helicase activity"/>
    <property type="evidence" value="ECO:0007669"/>
    <property type="project" value="TreeGrafter"/>
</dbReference>
<dbReference type="InterPro" id="IPR027417">
    <property type="entry name" value="P-loop_NTPase"/>
</dbReference>
<organism evidence="5 6">
    <name type="scientific">Candidatus Nomurabacteria bacterium GW2011_GWC2_42_20</name>
    <dbReference type="NCBI Taxonomy" id="1618756"/>
    <lineage>
        <taxon>Bacteria</taxon>
        <taxon>Candidatus Nomuraibacteriota</taxon>
    </lineage>
</organism>
<dbReference type="PANTHER" id="PTHR47964:SF1">
    <property type="entry name" value="ATP-DEPENDENT DNA HELICASE HOMOLOG RECG, CHLOROPLASTIC"/>
    <property type="match status" value="1"/>
</dbReference>
<dbReference type="InterPro" id="IPR014001">
    <property type="entry name" value="Helicase_ATP-bd"/>
</dbReference>
<feature type="domain" description="Helicase ATP-binding" evidence="3">
    <location>
        <begin position="1"/>
        <end position="67"/>
    </location>
</feature>
<evidence type="ECO:0000313" key="5">
    <source>
        <dbReference type="EMBL" id="KKS47461.1"/>
    </source>
</evidence>
<dbReference type="InterPro" id="IPR001650">
    <property type="entry name" value="Helicase_C-like"/>
</dbReference>
<dbReference type="InterPro" id="IPR045562">
    <property type="entry name" value="RecG_dom3_C"/>
</dbReference>
<feature type="domain" description="Helicase C-terminal" evidence="4">
    <location>
        <begin position="89"/>
        <end position="251"/>
    </location>
</feature>
<dbReference type="SMART" id="SM00490">
    <property type="entry name" value="HELICc"/>
    <property type="match status" value="1"/>
</dbReference>
<dbReference type="AlphaFoldDB" id="A0A0G1BMF5"/>
<proteinExistence type="predicted"/>
<keyword evidence="2 5" id="KW-0347">Helicase</keyword>
<dbReference type="PANTHER" id="PTHR47964">
    <property type="entry name" value="ATP-DEPENDENT DNA HELICASE HOMOLOG RECG, CHLOROPLASTIC"/>
    <property type="match status" value="1"/>
</dbReference>
<evidence type="ECO:0000259" key="4">
    <source>
        <dbReference type="PROSITE" id="PS51194"/>
    </source>
</evidence>
<evidence type="ECO:0000259" key="3">
    <source>
        <dbReference type="PROSITE" id="PS51192"/>
    </source>
</evidence>
<dbReference type="Pfam" id="PF00271">
    <property type="entry name" value="Helicase_C"/>
    <property type="match status" value="1"/>
</dbReference>
<protein>
    <submittedName>
        <fullName evidence="5">ATP-dependent DNA helicase RecG</fullName>
    </submittedName>
</protein>
<dbReference type="PATRIC" id="fig|1618756.3.peg.488"/>
<dbReference type="PROSITE" id="PS51192">
    <property type="entry name" value="HELICASE_ATP_BIND_1"/>
    <property type="match status" value="1"/>
</dbReference>
<comment type="caution">
    <text evidence="5">The sequence shown here is derived from an EMBL/GenBank/DDBJ whole genome shotgun (WGS) entry which is preliminary data.</text>
</comment>
<dbReference type="GO" id="GO:0006281">
    <property type="term" value="P:DNA repair"/>
    <property type="evidence" value="ECO:0007669"/>
    <property type="project" value="InterPro"/>
</dbReference>
<dbReference type="Pfam" id="PF19833">
    <property type="entry name" value="RecG_dom3_C"/>
    <property type="match status" value="1"/>
</dbReference>
<evidence type="ECO:0000256" key="2">
    <source>
        <dbReference type="ARBA" id="ARBA00022806"/>
    </source>
</evidence>